<feature type="transmembrane region" description="Helical" evidence="10">
    <location>
        <begin position="129"/>
        <end position="150"/>
    </location>
</feature>
<proteinExistence type="inferred from homology"/>
<feature type="transmembrane region" description="Helical" evidence="10">
    <location>
        <begin position="88"/>
        <end position="108"/>
    </location>
</feature>
<evidence type="ECO:0000256" key="2">
    <source>
        <dbReference type="ARBA" id="ARBA00004651"/>
    </source>
</evidence>
<evidence type="ECO:0000256" key="1">
    <source>
        <dbReference type="ARBA" id="ARBA00002949"/>
    </source>
</evidence>
<comment type="function">
    <text evidence="1 11">Part of the binding-protein-dependent transport system for molybdenum; probably responsible for the translocation of the substrate across the membrane.</text>
</comment>
<keyword evidence="7 10" id="KW-0812">Transmembrane</keyword>
<dbReference type="NCBIfam" id="TIGR02141">
    <property type="entry name" value="modB_ABC"/>
    <property type="match status" value="1"/>
</dbReference>
<keyword evidence="9 10" id="KW-0472">Membrane</keyword>
<gene>
    <name evidence="13" type="ORF">SAMN02745220_01964</name>
</gene>
<evidence type="ECO:0000256" key="7">
    <source>
        <dbReference type="ARBA" id="ARBA00022692"/>
    </source>
</evidence>
<name>A0A1M7Y5J7_9BACT</name>
<evidence type="ECO:0000313" key="13">
    <source>
        <dbReference type="EMBL" id="SHO47785.1"/>
    </source>
</evidence>
<feature type="transmembrane region" description="Helical" evidence="10">
    <location>
        <begin position="196"/>
        <end position="215"/>
    </location>
</feature>
<evidence type="ECO:0000256" key="11">
    <source>
        <dbReference type="RuleBase" id="RU365097"/>
    </source>
</evidence>
<feature type="transmembrane region" description="Helical" evidence="10">
    <location>
        <begin position="20"/>
        <end position="39"/>
    </location>
</feature>
<dbReference type="InterPro" id="IPR011867">
    <property type="entry name" value="ModB_ABC"/>
</dbReference>
<reference evidence="13 14" key="1">
    <citation type="submission" date="2016-12" db="EMBL/GenBank/DDBJ databases">
        <authorList>
            <person name="Song W.-J."/>
            <person name="Kurnit D.M."/>
        </authorList>
    </citation>
    <scope>NUCLEOTIDE SEQUENCE [LARGE SCALE GENOMIC DNA]</scope>
    <source>
        <strain evidence="13 14">DSM 18488</strain>
    </source>
</reference>
<evidence type="ECO:0000259" key="12">
    <source>
        <dbReference type="PROSITE" id="PS50928"/>
    </source>
</evidence>
<dbReference type="PROSITE" id="PS50928">
    <property type="entry name" value="ABC_TM1"/>
    <property type="match status" value="1"/>
</dbReference>
<keyword evidence="8 10" id="KW-1133">Transmembrane helix</keyword>
<evidence type="ECO:0000256" key="8">
    <source>
        <dbReference type="ARBA" id="ARBA00022989"/>
    </source>
</evidence>
<evidence type="ECO:0000256" key="6">
    <source>
        <dbReference type="ARBA" id="ARBA00022505"/>
    </source>
</evidence>
<dbReference type="InterPro" id="IPR000515">
    <property type="entry name" value="MetI-like"/>
</dbReference>
<keyword evidence="14" id="KW-1185">Reference proteome</keyword>
<protein>
    <recommendedName>
        <fullName evidence="11">Molybdenum transport system permease</fullName>
    </recommendedName>
</protein>
<comment type="similarity">
    <text evidence="3 11">Belongs to the binding-protein-dependent transport system permease family. CysTW subfamily.</text>
</comment>
<evidence type="ECO:0000256" key="10">
    <source>
        <dbReference type="RuleBase" id="RU363032"/>
    </source>
</evidence>
<evidence type="ECO:0000256" key="3">
    <source>
        <dbReference type="ARBA" id="ARBA00007069"/>
    </source>
</evidence>
<dbReference type="CDD" id="cd06261">
    <property type="entry name" value="TM_PBP2"/>
    <property type="match status" value="1"/>
</dbReference>
<dbReference type="InterPro" id="IPR035906">
    <property type="entry name" value="MetI-like_sf"/>
</dbReference>
<accession>A0A1M7Y5J7</accession>
<dbReference type="Pfam" id="PF00528">
    <property type="entry name" value="BPD_transp_1"/>
    <property type="match status" value="1"/>
</dbReference>
<dbReference type="OrthoDB" id="9795403at2"/>
<dbReference type="NCBIfam" id="NF006939">
    <property type="entry name" value="PRK09421.1"/>
    <property type="match status" value="1"/>
</dbReference>
<organism evidence="13 14">
    <name type="scientific">Desulfopila aestuarii DSM 18488</name>
    <dbReference type="NCBI Taxonomy" id="1121416"/>
    <lineage>
        <taxon>Bacteria</taxon>
        <taxon>Pseudomonadati</taxon>
        <taxon>Thermodesulfobacteriota</taxon>
        <taxon>Desulfobulbia</taxon>
        <taxon>Desulfobulbales</taxon>
        <taxon>Desulfocapsaceae</taxon>
        <taxon>Desulfopila</taxon>
    </lineage>
</organism>
<dbReference type="GO" id="GO:0005886">
    <property type="term" value="C:plasma membrane"/>
    <property type="evidence" value="ECO:0007669"/>
    <property type="project" value="UniProtKB-SubCell"/>
</dbReference>
<dbReference type="AlphaFoldDB" id="A0A1M7Y5J7"/>
<sequence length="226" mass="24051">MLTLSPHDLQAVALSLKVAVSATILATPAGIAIAFFLAFGKMRGKAIVEGIINLPLVLPPVVVGYLLLLSFGRNGFIGSLLNRFDIQIIFTLKAAIIASMVVGFPLLVRSIRIGMEAIDPAYFKVARTLGAGWWDSFFTIALPLCSRAIYAGMTLMFARSLGEFGATVILAGNIPGVTQTIPLAIYEYTSTPGGDSMALTLCLVSIVLSFTVLLLSEAVTKRLRKG</sequence>
<evidence type="ECO:0000313" key="14">
    <source>
        <dbReference type="Proteomes" id="UP000184603"/>
    </source>
</evidence>
<dbReference type="Proteomes" id="UP000184603">
    <property type="component" value="Unassembled WGS sequence"/>
</dbReference>
<dbReference type="STRING" id="1121416.SAMN02745220_01964"/>
<feature type="domain" description="ABC transmembrane type-1" evidence="12">
    <location>
        <begin position="12"/>
        <end position="214"/>
    </location>
</feature>
<dbReference type="PANTHER" id="PTHR30183">
    <property type="entry name" value="MOLYBDENUM TRANSPORT SYSTEM PERMEASE PROTEIN MODB"/>
    <property type="match status" value="1"/>
</dbReference>
<keyword evidence="5 11" id="KW-1003">Cell membrane</keyword>
<dbReference type="RefSeq" id="WP_073613273.1">
    <property type="nucleotide sequence ID" value="NZ_FRFE01000008.1"/>
</dbReference>
<evidence type="ECO:0000256" key="5">
    <source>
        <dbReference type="ARBA" id="ARBA00022475"/>
    </source>
</evidence>
<feature type="transmembrane region" description="Helical" evidence="10">
    <location>
        <begin position="51"/>
        <end position="68"/>
    </location>
</feature>
<keyword evidence="6 11" id="KW-0500">Molybdenum</keyword>
<dbReference type="SUPFAM" id="SSF161098">
    <property type="entry name" value="MetI-like"/>
    <property type="match status" value="1"/>
</dbReference>
<keyword evidence="4 10" id="KW-0813">Transport</keyword>
<comment type="subcellular location">
    <subcellularLocation>
        <location evidence="2 10">Cell membrane</location>
        <topology evidence="2 10">Multi-pass membrane protein</topology>
    </subcellularLocation>
</comment>
<evidence type="ECO:0000256" key="9">
    <source>
        <dbReference type="ARBA" id="ARBA00023136"/>
    </source>
</evidence>
<evidence type="ECO:0000256" key="4">
    <source>
        <dbReference type="ARBA" id="ARBA00022448"/>
    </source>
</evidence>
<dbReference type="GO" id="GO:0015098">
    <property type="term" value="F:molybdate ion transmembrane transporter activity"/>
    <property type="evidence" value="ECO:0007669"/>
    <property type="project" value="UniProtKB-UniRule"/>
</dbReference>
<dbReference type="PANTHER" id="PTHR30183:SF3">
    <property type="entry name" value="MOLYBDENUM TRANSPORT SYSTEM PERMEASE PROTEIN MODB"/>
    <property type="match status" value="1"/>
</dbReference>
<dbReference type="Gene3D" id="1.10.3720.10">
    <property type="entry name" value="MetI-like"/>
    <property type="match status" value="1"/>
</dbReference>
<dbReference type="EMBL" id="FRFE01000008">
    <property type="protein sequence ID" value="SHO47785.1"/>
    <property type="molecule type" value="Genomic_DNA"/>
</dbReference>